<gene>
    <name evidence="2" type="ORF">B0H16DRAFT_1467157</name>
</gene>
<evidence type="ECO:0000256" key="1">
    <source>
        <dbReference type="SAM" id="MobiDB-lite"/>
    </source>
</evidence>
<dbReference type="EMBL" id="JARKIB010000127">
    <property type="protein sequence ID" value="KAJ7735321.1"/>
    <property type="molecule type" value="Genomic_DNA"/>
</dbReference>
<protein>
    <submittedName>
        <fullName evidence="2">Uncharacterized protein</fullName>
    </submittedName>
</protein>
<evidence type="ECO:0000313" key="2">
    <source>
        <dbReference type="EMBL" id="KAJ7735321.1"/>
    </source>
</evidence>
<feature type="region of interest" description="Disordered" evidence="1">
    <location>
        <begin position="77"/>
        <end position="100"/>
    </location>
</feature>
<proteinExistence type="predicted"/>
<comment type="caution">
    <text evidence="2">The sequence shown here is derived from an EMBL/GenBank/DDBJ whole genome shotgun (WGS) entry which is preliminary data.</text>
</comment>
<name>A0AAD7I5B6_9AGAR</name>
<evidence type="ECO:0000313" key="3">
    <source>
        <dbReference type="Proteomes" id="UP001215598"/>
    </source>
</evidence>
<dbReference type="AlphaFoldDB" id="A0AAD7I5B6"/>
<accession>A0AAD7I5B6</accession>
<organism evidence="2 3">
    <name type="scientific">Mycena metata</name>
    <dbReference type="NCBI Taxonomy" id="1033252"/>
    <lineage>
        <taxon>Eukaryota</taxon>
        <taxon>Fungi</taxon>
        <taxon>Dikarya</taxon>
        <taxon>Basidiomycota</taxon>
        <taxon>Agaricomycotina</taxon>
        <taxon>Agaricomycetes</taxon>
        <taxon>Agaricomycetidae</taxon>
        <taxon>Agaricales</taxon>
        <taxon>Marasmiineae</taxon>
        <taxon>Mycenaceae</taxon>
        <taxon>Mycena</taxon>
    </lineage>
</organism>
<keyword evidence="3" id="KW-1185">Reference proteome</keyword>
<dbReference type="Proteomes" id="UP001215598">
    <property type="component" value="Unassembled WGS sequence"/>
</dbReference>
<sequence>MPRRTPSRMDTLLDPSLLLRVQRPREPGAGGGEDLPEDLLFVVCAEHAHFIFRVCPPFRFLLVNGVVNGALYAGESKDNSGLGGSGSSRRGGRPRAPCSSVSSTFFVNPFDLEDMCERMCAIVPFRVQVSALHAVDGVKDEAEVSS</sequence>
<reference evidence="2" key="1">
    <citation type="submission" date="2023-03" db="EMBL/GenBank/DDBJ databases">
        <title>Massive genome expansion in bonnet fungi (Mycena s.s.) driven by repeated elements and novel gene families across ecological guilds.</title>
        <authorList>
            <consortium name="Lawrence Berkeley National Laboratory"/>
            <person name="Harder C.B."/>
            <person name="Miyauchi S."/>
            <person name="Viragh M."/>
            <person name="Kuo A."/>
            <person name="Thoen E."/>
            <person name="Andreopoulos B."/>
            <person name="Lu D."/>
            <person name="Skrede I."/>
            <person name="Drula E."/>
            <person name="Henrissat B."/>
            <person name="Morin E."/>
            <person name="Kohler A."/>
            <person name="Barry K."/>
            <person name="LaButti K."/>
            <person name="Morin E."/>
            <person name="Salamov A."/>
            <person name="Lipzen A."/>
            <person name="Mereny Z."/>
            <person name="Hegedus B."/>
            <person name="Baldrian P."/>
            <person name="Stursova M."/>
            <person name="Weitz H."/>
            <person name="Taylor A."/>
            <person name="Grigoriev I.V."/>
            <person name="Nagy L.G."/>
            <person name="Martin F."/>
            <person name="Kauserud H."/>
        </authorList>
    </citation>
    <scope>NUCLEOTIDE SEQUENCE</scope>
    <source>
        <strain evidence="2">CBHHK182m</strain>
    </source>
</reference>